<sequence length="74" mass="7822">GAILTTMLATRNFSNIPAQNAHAGKSLLSKKTDAKAEGNSTSSNTSVTLMQGSAEGSIVEDDEVKARKQEIIRM</sequence>
<feature type="non-terminal residue" evidence="2">
    <location>
        <position position="1"/>
    </location>
</feature>
<name>F2YLG5_BRAFL</name>
<protein>
    <submittedName>
        <fullName evidence="2">Calcium/calmodulin-dependent protein kinase II gamma isoform d</fullName>
    </submittedName>
</protein>
<accession>F2YLG5</accession>
<dbReference type="GO" id="GO:0016301">
    <property type="term" value="F:kinase activity"/>
    <property type="evidence" value="ECO:0007669"/>
    <property type="project" value="UniProtKB-KW"/>
</dbReference>
<feature type="region of interest" description="Disordered" evidence="1">
    <location>
        <begin position="30"/>
        <end position="56"/>
    </location>
</feature>
<organism evidence="2">
    <name type="scientific">Branchiostoma floridae</name>
    <name type="common">Florida lancelet</name>
    <name type="synonym">Amphioxus</name>
    <dbReference type="NCBI Taxonomy" id="7739"/>
    <lineage>
        <taxon>Eukaryota</taxon>
        <taxon>Metazoa</taxon>
        <taxon>Chordata</taxon>
        <taxon>Cephalochordata</taxon>
        <taxon>Leptocardii</taxon>
        <taxon>Amphioxiformes</taxon>
        <taxon>Branchiostomatidae</taxon>
        <taxon>Branchiostoma</taxon>
    </lineage>
</organism>
<evidence type="ECO:0000313" key="2">
    <source>
        <dbReference type="EMBL" id="ADZ57239.1"/>
    </source>
</evidence>
<feature type="compositionally biased region" description="Polar residues" evidence="1">
    <location>
        <begin position="38"/>
        <end position="51"/>
    </location>
</feature>
<reference evidence="2" key="1">
    <citation type="journal article" date="2011" name="Proc. Natl. Acad. Sci. U.S.A.">
        <title>Stepwise assembly of the Nova-regulated alternative splicing network in the vertebrate brain.</title>
        <authorList>
            <person name="Irimia M."/>
            <person name="Denuc A."/>
            <person name="Burguera D."/>
            <person name="Somorjai I."/>
            <person name="Martin-Duran J.M."/>
            <person name="Genikhovich G."/>
            <person name="Jimenez-Delgado S."/>
            <person name="Technau U."/>
            <person name="Roy S.W."/>
            <person name="Marfany G."/>
            <person name="Garcia-Fernandez J."/>
        </authorList>
    </citation>
    <scope>NUCLEOTIDE SEQUENCE</scope>
</reference>
<proteinExistence type="evidence at transcript level"/>
<evidence type="ECO:0000256" key="1">
    <source>
        <dbReference type="SAM" id="MobiDB-lite"/>
    </source>
</evidence>
<dbReference type="AlphaFoldDB" id="F2YLG5"/>
<feature type="non-terminal residue" evidence="2">
    <location>
        <position position="74"/>
    </location>
</feature>
<dbReference type="EMBL" id="JF314371">
    <property type="protein sequence ID" value="ADZ57239.1"/>
    <property type="molecule type" value="mRNA"/>
</dbReference>
<keyword evidence="2" id="KW-0418">Kinase</keyword>
<keyword evidence="2" id="KW-0808">Transferase</keyword>